<dbReference type="InterPro" id="IPR013221">
    <property type="entry name" value="Mur_ligase_cen"/>
</dbReference>
<dbReference type="Pfam" id="PF21799">
    <property type="entry name" value="MurD-like_N"/>
    <property type="match status" value="1"/>
</dbReference>
<dbReference type="HAMAP" id="MF_00639">
    <property type="entry name" value="MurD"/>
    <property type="match status" value="1"/>
</dbReference>
<protein>
    <recommendedName>
        <fullName evidence="7 8">UDP-N-acetylmuramoylalanine--D-glutamate ligase</fullName>
        <ecNumber evidence="7 8">6.3.2.9</ecNumber>
    </recommendedName>
    <alternativeName>
        <fullName evidence="7">D-glutamic acid-adding enzyme</fullName>
    </alternativeName>
    <alternativeName>
        <fullName evidence="7">UDP-N-acetylmuramoyl-L-alanyl-D-glutamate synthetase</fullName>
    </alternativeName>
</protein>
<dbReference type="Proteomes" id="UP000722989">
    <property type="component" value="Unassembled WGS sequence"/>
</dbReference>
<keyword evidence="12" id="KW-1185">Reference proteome</keyword>
<dbReference type="PANTHER" id="PTHR43692:SF1">
    <property type="entry name" value="UDP-N-ACETYLMURAMOYLALANINE--D-GLUTAMATE LIGASE"/>
    <property type="match status" value="1"/>
</dbReference>
<dbReference type="SUPFAM" id="SSF51984">
    <property type="entry name" value="MurCD N-terminal domain"/>
    <property type="match status" value="1"/>
</dbReference>
<evidence type="ECO:0000256" key="8">
    <source>
        <dbReference type="RuleBase" id="RU003664"/>
    </source>
</evidence>
<evidence type="ECO:0000256" key="3">
    <source>
        <dbReference type="ARBA" id="ARBA00022490"/>
    </source>
</evidence>
<comment type="pathway">
    <text evidence="2 7 8">Cell wall biogenesis; peptidoglycan biosynthesis.</text>
</comment>
<keyword evidence="7 8" id="KW-0573">Peptidoglycan synthesis</keyword>
<evidence type="ECO:0000256" key="6">
    <source>
        <dbReference type="ARBA" id="ARBA00022840"/>
    </source>
</evidence>
<evidence type="ECO:0000256" key="7">
    <source>
        <dbReference type="HAMAP-Rule" id="MF_00639"/>
    </source>
</evidence>
<gene>
    <name evidence="7 11" type="primary">murD</name>
    <name evidence="11" type="ORF">HC031_08680</name>
</gene>
<reference evidence="11 12" key="1">
    <citation type="submission" date="2020-03" db="EMBL/GenBank/DDBJ databases">
        <title>WGS of the type strain of Planosporangium spp.</title>
        <authorList>
            <person name="Thawai C."/>
        </authorList>
    </citation>
    <scope>NUCLEOTIDE SEQUENCE [LARGE SCALE GENOMIC DNA]</scope>
    <source>
        <strain evidence="11 12">TBRC 5610</strain>
    </source>
</reference>
<feature type="domain" description="Mur ligase C-terminal" evidence="9">
    <location>
        <begin position="304"/>
        <end position="422"/>
    </location>
</feature>
<dbReference type="EMBL" id="JAATVY010000004">
    <property type="protein sequence ID" value="NJC69794.1"/>
    <property type="molecule type" value="Genomic_DNA"/>
</dbReference>
<dbReference type="SUPFAM" id="SSF53623">
    <property type="entry name" value="MurD-like peptide ligases, catalytic domain"/>
    <property type="match status" value="1"/>
</dbReference>
<evidence type="ECO:0000259" key="10">
    <source>
        <dbReference type="Pfam" id="PF08245"/>
    </source>
</evidence>
<evidence type="ECO:0000256" key="1">
    <source>
        <dbReference type="ARBA" id="ARBA00004496"/>
    </source>
</evidence>
<dbReference type="GO" id="GO:0008764">
    <property type="term" value="F:UDP-N-acetylmuramoylalanine-D-glutamate ligase activity"/>
    <property type="evidence" value="ECO:0007669"/>
    <property type="project" value="UniProtKB-EC"/>
</dbReference>
<dbReference type="Pfam" id="PF02875">
    <property type="entry name" value="Mur_ligase_C"/>
    <property type="match status" value="1"/>
</dbReference>
<keyword evidence="7 8" id="KW-0133">Cell shape</keyword>
<keyword evidence="4 7" id="KW-0436">Ligase</keyword>
<organism evidence="11 12">
    <name type="scientific">Planosporangium thailandense</name>
    <dbReference type="NCBI Taxonomy" id="765197"/>
    <lineage>
        <taxon>Bacteria</taxon>
        <taxon>Bacillati</taxon>
        <taxon>Actinomycetota</taxon>
        <taxon>Actinomycetes</taxon>
        <taxon>Micromonosporales</taxon>
        <taxon>Micromonosporaceae</taxon>
        <taxon>Planosporangium</taxon>
    </lineage>
</organism>
<dbReference type="InterPro" id="IPR036565">
    <property type="entry name" value="Mur-like_cat_sf"/>
</dbReference>
<name>A0ABX0XUU6_9ACTN</name>
<dbReference type="Gene3D" id="3.40.1190.10">
    <property type="entry name" value="Mur-like, catalytic domain"/>
    <property type="match status" value="1"/>
</dbReference>
<feature type="binding site" evidence="7">
    <location>
        <begin position="113"/>
        <end position="119"/>
    </location>
    <ligand>
        <name>ATP</name>
        <dbReference type="ChEBI" id="CHEBI:30616"/>
    </ligand>
</feature>
<dbReference type="Gene3D" id="3.90.190.20">
    <property type="entry name" value="Mur ligase, C-terminal domain"/>
    <property type="match status" value="1"/>
</dbReference>
<evidence type="ECO:0000259" key="9">
    <source>
        <dbReference type="Pfam" id="PF02875"/>
    </source>
</evidence>
<comment type="similarity">
    <text evidence="7">Belongs to the MurCDEF family.</text>
</comment>
<dbReference type="Pfam" id="PF08245">
    <property type="entry name" value="Mur_ligase_M"/>
    <property type="match status" value="1"/>
</dbReference>
<keyword evidence="7 8" id="KW-0961">Cell wall biogenesis/degradation</keyword>
<dbReference type="InterPro" id="IPR036615">
    <property type="entry name" value="Mur_ligase_C_dom_sf"/>
</dbReference>
<dbReference type="InterPro" id="IPR004101">
    <property type="entry name" value="Mur_ligase_C"/>
</dbReference>
<dbReference type="Gene3D" id="3.40.50.720">
    <property type="entry name" value="NAD(P)-binding Rossmann-like Domain"/>
    <property type="match status" value="1"/>
</dbReference>
<evidence type="ECO:0000256" key="5">
    <source>
        <dbReference type="ARBA" id="ARBA00022741"/>
    </source>
</evidence>
<dbReference type="PANTHER" id="PTHR43692">
    <property type="entry name" value="UDP-N-ACETYLMURAMOYLALANINE--D-GLUTAMATE LIGASE"/>
    <property type="match status" value="1"/>
</dbReference>
<comment type="subcellular location">
    <subcellularLocation>
        <location evidence="1 7 8">Cytoplasm</location>
    </subcellularLocation>
</comment>
<dbReference type="SUPFAM" id="SSF53244">
    <property type="entry name" value="MurD-like peptide ligases, peptide-binding domain"/>
    <property type="match status" value="1"/>
</dbReference>
<evidence type="ECO:0000256" key="2">
    <source>
        <dbReference type="ARBA" id="ARBA00004752"/>
    </source>
</evidence>
<sequence>MGYAGRRVLVAGTGVAGAAAARVLIAAGAEVTVVDRADGPVLAQLRDLGAKTVVGDGVAELTGVTDVVVSPGFPPHHPLATAATAAGLDVYSEPELAWRLRGPDAPQWLAVTGTNGKTTTTTMLAAILAAAGRRTAALGNIGEPLVFATSGYDVLAVELSSQQLHWSSTMAPQAGALLNLADDHLDWHGGFDAYVEAKAAIWRSAPAGGVAVGNLDDPRVAALLSRVEGRRVGFTLGEPGPGQLGVVDGYLVHDGVQLTPIDGIRPPGAHNVANALAAAALARAYGVDAAAVHAGLAGYEPQAHRNAHVATVDGVAYVDDSKATNPHAALAALNAYPRVVWIAGGQLKGVDVADLVAAVADRLVGAVLLGVDRAEIATALARHAPSVPVVEVARADDGAMDDVVRAAAALARPGDTVLLSPAAASRDMFVSYAERGEAFAAAVRTLPTADG</sequence>
<evidence type="ECO:0000313" key="11">
    <source>
        <dbReference type="EMBL" id="NJC69794.1"/>
    </source>
</evidence>
<feature type="domain" description="Mur ligase central" evidence="10">
    <location>
        <begin position="111"/>
        <end position="282"/>
    </location>
</feature>
<keyword evidence="3 7" id="KW-0963">Cytoplasm</keyword>
<comment type="catalytic activity">
    <reaction evidence="7 8">
        <text>UDP-N-acetyl-alpha-D-muramoyl-L-alanine + D-glutamate + ATP = UDP-N-acetyl-alpha-D-muramoyl-L-alanyl-D-glutamate + ADP + phosphate + H(+)</text>
        <dbReference type="Rhea" id="RHEA:16429"/>
        <dbReference type="ChEBI" id="CHEBI:15378"/>
        <dbReference type="ChEBI" id="CHEBI:29986"/>
        <dbReference type="ChEBI" id="CHEBI:30616"/>
        <dbReference type="ChEBI" id="CHEBI:43474"/>
        <dbReference type="ChEBI" id="CHEBI:83898"/>
        <dbReference type="ChEBI" id="CHEBI:83900"/>
        <dbReference type="ChEBI" id="CHEBI:456216"/>
        <dbReference type="EC" id="6.3.2.9"/>
    </reaction>
</comment>
<keyword evidence="5 7" id="KW-0547">Nucleotide-binding</keyword>
<keyword evidence="7 8" id="KW-0131">Cell cycle</keyword>
<dbReference type="NCBIfam" id="TIGR01087">
    <property type="entry name" value="murD"/>
    <property type="match status" value="1"/>
</dbReference>
<dbReference type="EC" id="6.3.2.9" evidence="7 8"/>
<keyword evidence="6 7" id="KW-0067">ATP-binding</keyword>
<proteinExistence type="inferred from homology"/>
<dbReference type="InterPro" id="IPR005762">
    <property type="entry name" value="MurD"/>
</dbReference>
<comment type="function">
    <text evidence="7 8">Cell wall formation. Catalyzes the addition of glutamate to the nucleotide precursor UDP-N-acetylmuramoyl-L-alanine (UMA).</text>
</comment>
<accession>A0ABX0XUU6</accession>
<keyword evidence="7 8" id="KW-0132">Cell division</keyword>
<evidence type="ECO:0000256" key="4">
    <source>
        <dbReference type="ARBA" id="ARBA00022598"/>
    </source>
</evidence>
<evidence type="ECO:0000313" key="12">
    <source>
        <dbReference type="Proteomes" id="UP000722989"/>
    </source>
</evidence>
<comment type="caution">
    <text evidence="11">The sequence shown here is derived from an EMBL/GenBank/DDBJ whole genome shotgun (WGS) entry which is preliminary data.</text>
</comment>